<dbReference type="EMBL" id="BGPR01004978">
    <property type="protein sequence ID" value="GBN05545.1"/>
    <property type="molecule type" value="Genomic_DNA"/>
</dbReference>
<proteinExistence type="predicted"/>
<accession>A0A4Y2KT73</accession>
<organism evidence="1 2">
    <name type="scientific">Araneus ventricosus</name>
    <name type="common">Orbweaver spider</name>
    <name type="synonym">Epeira ventricosa</name>
    <dbReference type="NCBI Taxonomy" id="182803"/>
    <lineage>
        <taxon>Eukaryota</taxon>
        <taxon>Metazoa</taxon>
        <taxon>Ecdysozoa</taxon>
        <taxon>Arthropoda</taxon>
        <taxon>Chelicerata</taxon>
        <taxon>Arachnida</taxon>
        <taxon>Araneae</taxon>
        <taxon>Araneomorphae</taxon>
        <taxon>Entelegynae</taxon>
        <taxon>Araneoidea</taxon>
        <taxon>Araneidae</taxon>
        <taxon>Araneus</taxon>
    </lineage>
</organism>
<evidence type="ECO:0000313" key="1">
    <source>
        <dbReference type="EMBL" id="GBN05545.1"/>
    </source>
</evidence>
<comment type="caution">
    <text evidence="1">The sequence shown here is derived from an EMBL/GenBank/DDBJ whole genome shotgun (WGS) entry which is preliminary data.</text>
</comment>
<dbReference type="Proteomes" id="UP000499080">
    <property type="component" value="Unassembled WGS sequence"/>
</dbReference>
<dbReference type="AlphaFoldDB" id="A0A4Y2KT73"/>
<keyword evidence="2" id="KW-1185">Reference proteome</keyword>
<evidence type="ECO:0000313" key="2">
    <source>
        <dbReference type="Proteomes" id="UP000499080"/>
    </source>
</evidence>
<protein>
    <submittedName>
        <fullName evidence="1">Uncharacterized protein</fullName>
    </submittedName>
</protein>
<gene>
    <name evidence="1" type="ORF">AVEN_39876_1</name>
</gene>
<sequence>MKPFDFKYGRKQETVGEKEENVKLMEQSEDGDFGSFQQETEAAEIEEVLKNHPRLIFSTNMFVFIDNVGGARMMAHYSYVCGIQEVDGYEYYMRG</sequence>
<dbReference type="OrthoDB" id="27832at2759"/>
<name>A0A4Y2KT73_ARAVE</name>
<reference evidence="1 2" key="1">
    <citation type="journal article" date="2019" name="Sci. Rep.">
        <title>Orb-weaving spider Araneus ventricosus genome elucidates the spidroin gene catalogue.</title>
        <authorList>
            <person name="Kono N."/>
            <person name="Nakamura H."/>
            <person name="Ohtoshi R."/>
            <person name="Moran D.A.P."/>
            <person name="Shinohara A."/>
            <person name="Yoshida Y."/>
            <person name="Fujiwara M."/>
            <person name="Mori M."/>
            <person name="Tomita M."/>
            <person name="Arakawa K."/>
        </authorList>
    </citation>
    <scope>NUCLEOTIDE SEQUENCE [LARGE SCALE GENOMIC DNA]</scope>
</reference>